<dbReference type="GO" id="GO:0006289">
    <property type="term" value="P:nucleotide-excision repair"/>
    <property type="evidence" value="ECO:0007669"/>
    <property type="project" value="InterPro"/>
</dbReference>
<dbReference type="PANTHER" id="PTHR12135:SF2">
    <property type="entry name" value="DNA REPAIR PROTEIN RAD34"/>
    <property type="match status" value="1"/>
</dbReference>
<evidence type="ECO:0000313" key="10">
    <source>
        <dbReference type="EMBL" id="KAA8911709.1"/>
    </source>
</evidence>
<dbReference type="OrthoDB" id="300780at2759"/>
<dbReference type="InterPro" id="IPR004583">
    <property type="entry name" value="DNA_repair_Rad4"/>
</dbReference>
<dbReference type="GO" id="GO:0000111">
    <property type="term" value="C:nucleotide-excision repair factor 2 complex"/>
    <property type="evidence" value="ECO:0007669"/>
    <property type="project" value="TreeGrafter"/>
</dbReference>
<keyword evidence="3" id="KW-0227">DNA damage</keyword>
<dbReference type="GO" id="GO:0071942">
    <property type="term" value="C:XPC complex"/>
    <property type="evidence" value="ECO:0007669"/>
    <property type="project" value="TreeGrafter"/>
</dbReference>
<comment type="subcellular location">
    <subcellularLocation>
        <location evidence="1">Nucleus</location>
    </subcellularLocation>
</comment>
<accession>A0A642V2H4</accession>
<feature type="region of interest" description="Disordered" evidence="6">
    <location>
        <begin position="16"/>
        <end position="52"/>
    </location>
</feature>
<dbReference type="InterPro" id="IPR018327">
    <property type="entry name" value="BHD_2"/>
</dbReference>
<proteinExistence type="inferred from homology"/>
<feature type="domain" description="Rad4 beta-hairpin" evidence="7">
    <location>
        <begin position="444"/>
        <end position="503"/>
    </location>
</feature>
<dbReference type="Pfam" id="PF10403">
    <property type="entry name" value="BHD_1"/>
    <property type="match status" value="1"/>
</dbReference>
<organism evidence="10 11">
    <name type="scientific">Trichomonascus ciferrii</name>
    <dbReference type="NCBI Taxonomy" id="44093"/>
    <lineage>
        <taxon>Eukaryota</taxon>
        <taxon>Fungi</taxon>
        <taxon>Dikarya</taxon>
        <taxon>Ascomycota</taxon>
        <taxon>Saccharomycotina</taxon>
        <taxon>Dipodascomycetes</taxon>
        <taxon>Dipodascales</taxon>
        <taxon>Trichomonascaceae</taxon>
        <taxon>Trichomonascus</taxon>
        <taxon>Trichomonascus ciferrii complex</taxon>
    </lineage>
</organism>
<feature type="domain" description="Rad4 beta-hairpin" evidence="9">
    <location>
        <begin position="575"/>
        <end position="649"/>
    </location>
</feature>
<dbReference type="GO" id="GO:0005737">
    <property type="term" value="C:cytoplasm"/>
    <property type="evidence" value="ECO:0007669"/>
    <property type="project" value="TreeGrafter"/>
</dbReference>
<dbReference type="Gene3D" id="2.20.20.110">
    <property type="entry name" value="Rad4, beta-hairpin domain BHD1"/>
    <property type="match status" value="1"/>
</dbReference>
<dbReference type="Gene3D" id="3.30.70.2460">
    <property type="entry name" value="Rad4, beta-hairpin domain BHD3"/>
    <property type="match status" value="1"/>
</dbReference>
<dbReference type="Proteomes" id="UP000761534">
    <property type="component" value="Unassembled WGS sequence"/>
</dbReference>
<dbReference type="Gene3D" id="3.30.60.290">
    <property type="entry name" value="Rad4, beta-hairpin domain BHD2"/>
    <property type="match status" value="1"/>
</dbReference>
<dbReference type="AlphaFoldDB" id="A0A642V2H4"/>
<evidence type="ECO:0000259" key="8">
    <source>
        <dbReference type="SMART" id="SM01031"/>
    </source>
</evidence>
<evidence type="ECO:0000256" key="1">
    <source>
        <dbReference type="ARBA" id="ARBA00004123"/>
    </source>
</evidence>
<feature type="domain" description="Rad4 beta-hairpin" evidence="8">
    <location>
        <begin position="505"/>
        <end position="568"/>
    </location>
</feature>
<keyword evidence="5" id="KW-0539">Nucleus</keyword>
<dbReference type="SMART" id="SM01030">
    <property type="entry name" value="BHD_1"/>
    <property type="match status" value="1"/>
</dbReference>
<name>A0A642V2H4_9ASCO</name>
<dbReference type="InterPro" id="IPR018326">
    <property type="entry name" value="Rad4_beta-hairpin_dom1"/>
</dbReference>
<gene>
    <name evidence="10" type="ORF">TRICI_003724</name>
</gene>
<evidence type="ECO:0000256" key="4">
    <source>
        <dbReference type="ARBA" id="ARBA00023204"/>
    </source>
</evidence>
<evidence type="ECO:0000313" key="11">
    <source>
        <dbReference type="Proteomes" id="UP000761534"/>
    </source>
</evidence>
<dbReference type="SUPFAM" id="SSF54001">
    <property type="entry name" value="Cysteine proteinases"/>
    <property type="match status" value="1"/>
</dbReference>
<dbReference type="SMART" id="SM01032">
    <property type="entry name" value="BHD_3"/>
    <property type="match status" value="1"/>
</dbReference>
<dbReference type="InterPro" id="IPR018328">
    <property type="entry name" value="Rad4_beta-hairpin_dom3"/>
</dbReference>
<evidence type="ECO:0000256" key="6">
    <source>
        <dbReference type="SAM" id="MobiDB-lite"/>
    </source>
</evidence>
<dbReference type="GO" id="GO:0003697">
    <property type="term" value="F:single-stranded DNA binding"/>
    <property type="evidence" value="ECO:0007669"/>
    <property type="project" value="TreeGrafter"/>
</dbReference>
<evidence type="ECO:0000256" key="3">
    <source>
        <dbReference type="ARBA" id="ARBA00022763"/>
    </source>
</evidence>
<comment type="caution">
    <text evidence="10">The sequence shown here is derived from an EMBL/GenBank/DDBJ whole genome shotgun (WGS) entry which is preliminary data.</text>
</comment>
<dbReference type="EMBL" id="SWFS01000274">
    <property type="protein sequence ID" value="KAA8911709.1"/>
    <property type="molecule type" value="Genomic_DNA"/>
</dbReference>
<reference evidence="10" key="1">
    <citation type="journal article" date="2019" name="G3 (Bethesda)">
        <title>Genome Assemblies of Two Rare Opportunistic Yeast Pathogens: Diutina rugosa (syn. Candida rugosa) and Trichomonascus ciferrii (syn. Candida ciferrii).</title>
        <authorList>
            <person name="Mixao V."/>
            <person name="Saus E."/>
            <person name="Hansen A.P."/>
            <person name="Lass-Florl C."/>
            <person name="Gabaldon T."/>
        </authorList>
    </citation>
    <scope>NUCLEOTIDE SEQUENCE</scope>
    <source>
        <strain evidence="10">CBS 4856</strain>
    </source>
</reference>
<feature type="region of interest" description="Disordered" evidence="6">
    <location>
        <begin position="373"/>
        <end position="400"/>
    </location>
</feature>
<dbReference type="InterPro" id="IPR042488">
    <property type="entry name" value="Rad4_BHD3_sf"/>
</dbReference>
<dbReference type="SMART" id="SM01031">
    <property type="entry name" value="BHD_2"/>
    <property type="match status" value="1"/>
</dbReference>
<dbReference type="VEuPathDB" id="FungiDB:TRICI_003724"/>
<dbReference type="GO" id="GO:0006298">
    <property type="term" value="P:mismatch repair"/>
    <property type="evidence" value="ECO:0007669"/>
    <property type="project" value="TreeGrafter"/>
</dbReference>
<dbReference type="FunFam" id="3.30.70.2460:FF:000001">
    <property type="entry name" value="DNA repair protein Rad4 family"/>
    <property type="match status" value="1"/>
</dbReference>
<comment type="similarity">
    <text evidence="2">Belongs to the XPC family.</text>
</comment>
<evidence type="ECO:0000259" key="7">
    <source>
        <dbReference type="SMART" id="SM01030"/>
    </source>
</evidence>
<dbReference type="InterPro" id="IPR036985">
    <property type="entry name" value="Transglutaminase-like_sf"/>
</dbReference>
<evidence type="ECO:0000256" key="5">
    <source>
        <dbReference type="ARBA" id="ARBA00023242"/>
    </source>
</evidence>
<evidence type="ECO:0008006" key="12">
    <source>
        <dbReference type="Google" id="ProtNLM"/>
    </source>
</evidence>
<dbReference type="PANTHER" id="PTHR12135">
    <property type="entry name" value="DNA REPAIR PROTEIN XP-C / RAD4"/>
    <property type="match status" value="1"/>
</dbReference>
<keyword evidence="4" id="KW-0234">DNA repair</keyword>
<keyword evidence="11" id="KW-1185">Reference proteome</keyword>
<dbReference type="Gene3D" id="3.90.260.10">
    <property type="entry name" value="Transglutaminase-like"/>
    <property type="match status" value="1"/>
</dbReference>
<dbReference type="Pfam" id="PF10405">
    <property type="entry name" value="BHD_3"/>
    <property type="match status" value="1"/>
</dbReference>
<feature type="compositionally biased region" description="Acidic residues" evidence="6">
    <location>
        <begin position="37"/>
        <end position="52"/>
    </location>
</feature>
<dbReference type="InterPro" id="IPR018325">
    <property type="entry name" value="Rad4/PNGase_transGLS-fold"/>
</dbReference>
<evidence type="ECO:0000256" key="2">
    <source>
        <dbReference type="ARBA" id="ARBA00009525"/>
    </source>
</evidence>
<evidence type="ECO:0000259" key="9">
    <source>
        <dbReference type="SMART" id="SM01032"/>
    </source>
</evidence>
<dbReference type="GO" id="GO:0003684">
    <property type="term" value="F:damaged DNA binding"/>
    <property type="evidence" value="ECO:0007669"/>
    <property type="project" value="InterPro"/>
</dbReference>
<sequence length="691" mass="78764">MIGVVIAWLSLSPSMAKRKRGEDADEGFIASVAERESEGEEDGDDSDESIDWEDVDLAVGSEGAKEKEKEGEDQKSVAVGDVNVTLKGKVAKKRNEGVKITKRDRIVRFFVHLVHVQSLLYHGFLRNIWLDDRNLQLALKKQLPKPLRKEFKKLRSSTDKVNFLDLLERTMLYFRQRFKIISTALRRLGYTEGTNIDSEKYIGESFASFKEYKAQLLRFSGSRDLGAQLFTCLMRAMGLEARLVFSLPVLGHEFNKNEMYVAPPRDNQDSELKRRIDSDLMFPTFWTEVLNPKTNTYIVVDPLVLPADKAVVSCDDTLPTDFEPKGRYAGRQKMRYVVGYEADKNAKNLTPKYMGFGESNLFFLKKEPKTEALRGSNSLDPTLREADPGGLGASPQKPSHRLKPKELAYEFFLKYMQLYIDPSKPVTSASEHEDELIRRFQTPVAKSYPSTLSAYKGHPTLVLSSQLHKDQVLKPTAQPVHSFQVASKARPRTETVYLREDVVTCRSEPAWLKEGRAIKKDEKPLKTEKFNPTTKRNKRKFQGVLKWEDRELEQGLYSYDQTEPFRHPPIVDGFVPTNEHGTMECFTPEMVPENGVHLRQSGIASVAKKLSISYAPAVTGFSFQSSMAKPTIEGIVVAQQNKDLLLDAWKTYHTQQLQTQAQKASQRALKKWASYLAKLRLLKRLKQQYTD</sequence>
<dbReference type="Pfam" id="PF03835">
    <property type="entry name" value="Rad4"/>
    <property type="match status" value="1"/>
</dbReference>
<protein>
    <recommendedName>
        <fullName evidence="12">Rad4 beta-hairpin domain-containing protein</fullName>
    </recommendedName>
</protein>
<dbReference type="Pfam" id="PF10404">
    <property type="entry name" value="BHD_2"/>
    <property type="match status" value="1"/>
</dbReference>
<dbReference type="InterPro" id="IPR038765">
    <property type="entry name" value="Papain-like_cys_pep_sf"/>
</dbReference>